<gene>
    <name evidence="1" type="ORF">NITINOP_1421</name>
</gene>
<accession>A0A0S4KPP3</accession>
<dbReference type="AlphaFoldDB" id="A0A0S4KPP3"/>
<evidence type="ECO:0000313" key="1">
    <source>
        <dbReference type="EMBL" id="CUQ66396.1"/>
    </source>
</evidence>
<organism evidence="1 2">
    <name type="scientific">Candidatus Nitrospira inopinata</name>
    <dbReference type="NCBI Taxonomy" id="1715989"/>
    <lineage>
        <taxon>Bacteria</taxon>
        <taxon>Pseudomonadati</taxon>
        <taxon>Nitrospirota</taxon>
        <taxon>Nitrospiria</taxon>
        <taxon>Nitrospirales</taxon>
        <taxon>Nitrospiraceae</taxon>
        <taxon>Nitrospira</taxon>
    </lineage>
</organism>
<dbReference type="STRING" id="1715989.NITINOP_1421"/>
<proteinExistence type="predicted"/>
<protein>
    <submittedName>
        <fullName evidence="1">Uncharacterized protein</fullName>
    </submittedName>
</protein>
<dbReference type="EMBL" id="LN885086">
    <property type="protein sequence ID" value="CUQ66396.1"/>
    <property type="molecule type" value="Genomic_DNA"/>
</dbReference>
<dbReference type="RefSeq" id="WP_162264674.1">
    <property type="nucleotide sequence ID" value="NZ_LN885086.1"/>
</dbReference>
<evidence type="ECO:0000313" key="2">
    <source>
        <dbReference type="Proteomes" id="UP000066284"/>
    </source>
</evidence>
<name>A0A0S4KPP3_9BACT</name>
<dbReference type="Proteomes" id="UP000066284">
    <property type="component" value="Chromosome 1"/>
</dbReference>
<reference evidence="2" key="1">
    <citation type="submission" date="2015-09" db="EMBL/GenBank/DDBJ databases">
        <authorList>
            <person name="Daims H."/>
        </authorList>
    </citation>
    <scope>NUCLEOTIDE SEQUENCE [LARGE SCALE GENOMIC DNA]</scope>
</reference>
<keyword evidence="2" id="KW-1185">Reference proteome</keyword>
<sequence>MKLTIEDVLDQGLPRAYTPDLYRQKCAAVFEHVYETYGDRGHSIYGIVG</sequence>
<dbReference type="KEGG" id="nio:NITINOP_1421"/>